<comment type="caution">
    <text evidence="2">The sequence shown here is derived from an EMBL/GenBank/DDBJ whole genome shotgun (WGS) entry which is preliminary data.</text>
</comment>
<accession>A0A0R0C8N5</accession>
<keyword evidence="1" id="KW-0812">Transmembrane</keyword>
<dbReference type="RefSeq" id="WP_057632216.1">
    <property type="nucleotide sequence ID" value="NZ_LDJI01000006.1"/>
</dbReference>
<gene>
    <name evidence="2" type="ORF">ABB26_03660</name>
</gene>
<dbReference type="Proteomes" id="UP000050864">
    <property type="component" value="Unassembled WGS sequence"/>
</dbReference>
<proteinExistence type="predicted"/>
<protein>
    <submittedName>
        <fullName evidence="2">Uncharacterized protein</fullName>
    </submittedName>
</protein>
<keyword evidence="3" id="KW-1185">Reference proteome</keyword>
<name>A0A0R0C8N5_9GAMM</name>
<evidence type="ECO:0000313" key="3">
    <source>
        <dbReference type="Proteomes" id="UP000050864"/>
    </source>
</evidence>
<dbReference type="PATRIC" id="fig|405444.3.peg.3402"/>
<dbReference type="EMBL" id="LDJI01000006">
    <property type="protein sequence ID" value="KRG65648.1"/>
    <property type="molecule type" value="Genomic_DNA"/>
</dbReference>
<evidence type="ECO:0000256" key="1">
    <source>
        <dbReference type="SAM" id="Phobius"/>
    </source>
</evidence>
<dbReference type="AlphaFoldDB" id="A0A0R0C8N5"/>
<feature type="transmembrane region" description="Helical" evidence="1">
    <location>
        <begin position="20"/>
        <end position="41"/>
    </location>
</feature>
<sequence>MLEQFDFLVDNPATLSYATLRFDGVIGWPTLYVFILGVLGLTNNSRAIGEFGQAKAGGAFQECSGRRRCQQDAFGAVTD</sequence>
<keyword evidence="1" id="KW-1133">Transmembrane helix</keyword>
<evidence type="ECO:0000313" key="2">
    <source>
        <dbReference type="EMBL" id="KRG65648.1"/>
    </source>
</evidence>
<organism evidence="2 3">
    <name type="scientific">Stenotrophomonas humi</name>
    <dbReference type="NCBI Taxonomy" id="405444"/>
    <lineage>
        <taxon>Bacteria</taxon>
        <taxon>Pseudomonadati</taxon>
        <taxon>Pseudomonadota</taxon>
        <taxon>Gammaproteobacteria</taxon>
        <taxon>Lysobacterales</taxon>
        <taxon>Lysobacteraceae</taxon>
        <taxon>Stenotrophomonas</taxon>
    </lineage>
</organism>
<keyword evidence="1" id="KW-0472">Membrane</keyword>
<reference evidence="2 3" key="1">
    <citation type="submission" date="2015-05" db="EMBL/GenBank/DDBJ databases">
        <title>Genome sequencing and analysis of members of genus Stenotrophomonas.</title>
        <authorList>
            <person name="Patil P.P."/>
            <person name="Midha S."/>
            <person name="Patil P.B."/>
        </authorList>
    </citation>
    <scope>NUCLEOTIDE SEQUENCE [LARGE SCALE GENOMIC DNA]</scope>
    <source>
        <strain evidence="2 3">DSM 18929</strain>
    </source>
</reference>